<evidence type="ECO:0000313" key="3">
    <source>
        <dbReference type="Ensembl" id="ENSCPRP00005011399.1"/>
    </source>
</evidence>
<feature type="region of interest" description="Disordered" evidence="1">
    <location>
        <begin position="207"/>
        <end position="245"/>
    </location>
</feature>
<dbReference type="Proteomes" id="UP000594220">
    <property type="component" value="Unplaced"/>
</dbReference>
<dbReference type="Ensembl" id="ENSCPRT00005013446.1">
    <property type="protein sequence ID" value="ENSCPRP00005011399.1"/>
    <property type="gene ID" value="ENSCPRG00005008117.1"/>
</dbReference>
<dbReference type="Pfam" id="PF08241">
    <property type="entry name" value="Methyltransf_11"/>
    <property type="match status" value="1"/>
</dbReference>
<protein>
    <submittedName>
        <fullName evidence="3">Methyltransferase like 27</fullName>
    </submittedName>
</protein>
<reference evidence="3" key="2">
    <citation type="submission" date="2025-09" db="UniProtKB">
        <authorList>
            <consortium name="Ensembl"/>
        </authorList>
    </citation>
    <scope>IDENTIFICATION</scope>
</reference>
<dbReference type="AlphaFoldDB" id="A0A7M4EKV6"/>
<dbReference type="InterPro" id="IPR029063">
    <property type="entry name" value="SAM-dependent_MTases_sf"/>
</dbReference>
<evidence type="ECO:0000256" key="1">
    <source>
        <dbReference type="SAM" id="MobiDB-lite"/>
    </source>
</evidence>
<dbReference type="SUPFAM" id="SSF53335">
    <property type="entry name" value="S-adenosyl-L-methionine-dependent methyltransferases"/>
    <property type="match status" value="1"/>
</dbReference>
<gene>
    <name evidence="3" type="primary">METTL27</name>
</gene>
<feature type="region of interest" description="Disordered" evidence="1">
    <location>
        <begin position="1"/>
        <end position="62"/>
    </location>
</feature>
<feature type="compositionally biased region" description="Polar residues" evidence="1">
    <location>
        <begin position="213"/>
        <end position="222"/>
    </location>
</feature>
<feature type="compositionally biased region" description="Low complexity" evidence="1">
    <location>
        <begin position="19"/>
        <end position="28"/>
    </location>
</feature>
<name>A0A7M4EKV6_CROPO</name>
<evidence type="ECO:0000313" key="4">
    <source>
        <dbReference type="Proteomes" id="UP000594220"/>
    </source>
</evidence>
<dbReference type="InterPro" id="IPR013216">
    <property type="entry name" value="Methyltransf_11"/>
</dbReference>
<dbReference type="GeneTree" id="ENSGT00530000063975"/>
<accession>A0A7M4EKV6</accession>
<evidence type="ECO:0000259" key="2">
    <source>
        <dbReference type="Pfam" id="PF08241"/>
    </source>
</evidence>
<dbReference type="GO" id="GO:0008757">
    <property type="term" value="F:S-adenosylmethionine-dependent methyltransferase activity"/>
    <property type="evidence" value="ECO:0007669"/>
    <property type="project" value="InterPro"/>
</dbReference>
<organism evidence="3 4">
    <name type="scientific">Crocodylus porosus</name>
    <name type="common">Saltwater crocodile</name>
    <name type="synonym">Estuarine crocodile</name>
    <dbReference type="NCBI Taxonomy" id="8502"/>
    <lineage>
        <taxon>Eukaryota</taxon>
        <taxon>Metazoa</taxon>
        <taxon>Chordata</taxon>
        <taxon>Craniata</taxon>
        <taxon>Vertebrata</taxon>
        <taxon>Euteleostomi</taxon>
        <taxon>Archelosauria</taxon>
        <taxon>Archosauria</taxon>
        <taxon>Crocodylia</taxon>
        <taxon>Longirostres</taxon>
        <taxon>Crocodylidae</taxon>
        <taxon>Crocodylus</taxon>
    </lineage>
</organism>
<proteinExistence type="predicted"/>
<dbReference type="Gene3D" id="3.40.50.150">
    <property type="entry name" value="Vaccinia Virus protein VP39"/>
    <property type="match status" value="1"/>
</dbReference>
<feature type="domain" description="Methyltransferase type 11" evidence="2">
    <location>
        <begin position="93"/>
        <end position="167"/>
    </location>
</feature>
<sequence length="245" mass="26314">MVVTGKRGSAYLSPPPSASLPQKSLAPAHGPCLGPAVGNSKSDKHASRLQCPETHGTPTASRKLERWAQPQGNLLLWDQKTQDPGNDTGLGFSRMHGVDGSRGMLEIARQKGLYQELKHCILGQEPLPVPTGQYDAVIIVGALSEGQVPCSVVPELLRVTKPGGFLCLTTRTNVTNLQYMAKLQGMLEDLEEQGLWAKVSTQEVEKWEKATSEQESTQNSDYISGALASSKPKSPFPLALTDPSG</sequence>
<keyword evidence="4" id="KW-1185">Reference proteome</keyword>
<reference evidence="3" key="1">
    <citation type="submission" date="2025-08" db="UniProtKB">
        <authorList>
            <consortium name="Ensembl"/>
        </authorList>
    </citation>
    <scope>IDENTIFICATION</scope>
</reference>